<feature type="compositionally biased region" description="Low complexity" evidence="1">
    <location>
        <begin position="942"/>
        <end position="951"/>
    </location>
</feature>
<feature type="region of interest" description="Disordered" evidence="1">
    <location>
        <begin position="1298"/>
        <end position="1334"/>
    </location>
</feature>
<feature type="compositionally biased region" description="Low complexity" evidence="1">
    <location>
        <begin position="726"/>
        <end position="737"/>
    </location>
</feature>
<feature type="compositionally biased region" description="Low complexity" evidence="1">
    <location>
        <begin position="505"/>
        <end position="517"/>
    </location>
</feature>
<gene>
    <name evidence="3" type="primary">ZDS1</name>
    <name evidence="3" type="ORF">AWJ20_1226</name>
</gene>
<keyword evidence="4" id="KW-1185">Reference proteome</keyword>
<dbReference type="InterPro" id="IPR013941">
    <property type="entry name" value="ZDS1_C"/>
</dbReference>
<feature type="region of interest" description="Disordered" evidence="1">
    <location>
        <begin position="1199"/>
        <end position="1286"/>
    </location>
</feature>
<evidence type="ECO:0000259" key="2">
    <source>
        <dbReference type="SMART" id="SM01327"/>
    </source>
</evidence>
<feature type="compositionally biased region" description="Low complexity" evidence="1">
    <location>
        <begin position="219"/>
        <end position="235"/>
    </location>
</feature>
<dbReference type="OrthoDB" id="5589766at2759"/>
<evidence type="ECO:0000313" key="3">
    <source>
        <dbReference type="EMBL" id="ANB12948.1"/>
    </source>
</evidence>
<feature type="compositionally biased region" description="Basic and acidic residues" evidence="1">
    <location>
        <begin position="81"/>
        <end position="97"/>
    </location>
</feature>
<dbReference type="GO" id="GO:0010971">
    <property type="term" value="P:positive regulation of G2/M transition of mitotic cell cycle"/>
    <property type="evidence" value="ECO:0007669"/>
    <property type="project" value="TreeGrafter"/>
</dbReference>
<feature type="region of interest" description="Disordered" evidence="1">
    <location>
        <begin position="48"/>
        <end position="291"/>
    </location>
</feature>
<feature type="compositionally biased region" description="Low complexity" evidence="1">
    <location>
        <begin position="258"/>
        <end position="282"/>
    </location>
</feature>
<feature type="domain" description="Protein Zds1 C-terminal" evidence="2">
    <location>
        <begin position="1095"/>
        <end position="1147"/>
    </location>
</feature>
<evidence type="ECO:0000313" key="4">
    <source>
        <dbReference type="Proteomes" id="UP000189580"/>
    </source>
</evidence>
<dbReference type="KEGG" id="slb:AWJ20_1226"/>
<dbReference type="SMART" id="SM01327">
    <property type="entry name" value="Zds_C"/>
    <property type="match status" value="1"/>
</dbReference>
<accession>A0A167DIA0</accession>
<feature type="compositionally biased region" description="Low complexity" evidence="1">
    <location>
        <begin position="363"/>
        <end position="373"/>
    </location>
</feature>
<feature type="region of interest" description="Disordered" evidence="1">
    <location>
        <begin position="315"/>
        <end position="461"/>
    </location>
</feature>
<feature type="compositionally biased region" description="Basic and acidic residues" evidence="1">
    <location>
        <begin position="688"/>
        <end position="698"/>
    </location>
</feature>
<feature type="region of interest" description="Disordered" evidence="1">
    <location>
        <begin position="1"/>
        <end position="33"/>
    </location>
</feature>
<feature type="compositionally biased region" description="Low complexity" evidence="1">
    <location>
        <begin position="1308"/>
        <end position="1320"/>
    </location>
</feature>
<feature type="compositionally biased region" description="Basic and acidic residues" evidence="1">
    <location>
        <begin position="57"/>
        <end position="66"/>
    </location>
</feature>
<feature type="compositionally biased region" description="Low complexity" evidence="1">
    <location>
        <begin position="1249"/>
        <end position="1286"/>
    </location>
</feature>
<dbReference type="Proteomes" id="UP000189580">
    <property type="component" value="Chromosome a"/>
</dbReference>
<feature type="compositionally biased region" description="Low complexity" evidence="1">
    <location>
        <begin position="621"/>
        <end position="632"/>
    </location>
</feature>
<feature type="compositionally biased region" description="Polar residues" evidence="1">
    <location>
        <begin position="205"/>
        <end position="218"/>
    </location>
</feature>
<dbReference type="GeneID" id="30033005"/>
<feature type="compositionally biased region" description="Polar residues" evidence="1">
    <location>
        <begin position="440"/>
        <end position="450"/>
    </location>
</feature>
<feature type="compositionally biased region" description="Polar residues" evidence="1">
    <location>
        <begin position="105"/>
        <end position="117"/>
    </location>
</feature>
<feature type="compositionally biased region" description="Basic and acidic residues" evidence="1">
    <location>
        <begin position="1039"/>
        <end position="1068"/>
    </location>
</feature>
<dbReference type="GO" id="GO:0005737">
    <property type="term" value="C:cytoplasm"/>
    <property type="evidence" value="ECO:0007669"/>
    <property type="project" value="TreeGrafter"/>
</dbReference>
<feature type="compositionally biased region" description="Low complexity" evidence="1">
    <location>
        <begin position="979"/>
        <end position="994"/>
    </location>
</feature>
<organism evidence="3 4">
    <name type="scientific">Sugiyamaella lignohabitans</name>
    <dbReference type="NCBI Taxonomy" id="796027"/>
    <lineage>
        <taxon>Eukaryota</taxon>
        <taxon>Fungi</taxon>
        <taxon>Dikarya</taxon>
        <taxon>Ascomycota</taxon>
        <taxon>Saccharomycotina</taxon>
        <taxon>Dipodascomycetes</taxon>
        <taxon>Dipodascales</taxon>
        <taxon>Trichomonascaceae</taxon>
        <taxon>Sugiyamaella</taxon>
    </lineage>
</organism>
<feature type="compositionally biased region" description="Low complexity" evidence="1">
    <location>
        <begin position="699"/>
        <end position="717"/>
    </location>
</feature>
<reference evidence="3 4" key="1">
    <citation type="submission" date="2016-02" db="EMBL/GenBank/DDBJ databases">
        <title>Complete genome sequence and transcriptome regulation of the pentose utilising yeast Sugiyamaella lignohabitans.</title>
        <authorList>
            <person name="Bellasio M."/>
            <person name="Peymann A."/>
            <person name="Valli M."/>
            <person name="Sipitzky M."/>
            <person name="Graf A."/>
            <person name="Sauer M."/>
            <person name="Marx H."/>
            <person name="Mattanovich D."/>
        </authorList>
    </citation>
    <scope>NUCLEOTIDE SEQUENCE [LARGE SCALE GENOMIC DNA]</scope>
    <source>
        <strain evidence="3 4">CBS 10342</strain>
    </source>
</reference>
<proteinExistence type="predicted"/>
<feature type="compositionally biased region" description="Low complexity" evidence="1">
    <location>
        <begin position="395"/>
        <end position="412"/>
    </location>
</feature>
<dbReference type="GO" id="GO:0030010">
    <property type="term" value="P:establishment of cell polarity"/>
    <property type="evidence" value="ECO:0007669"/>
    <property type="project" value="TreeGrafter"/>
</dbReference>
<feature type="compositionally biased region" description="Polar residues" evidence="1">
    <location>
        <begin position="564"/>
        <end position="573"/>
    </location>
</feature>
<dbReference type="RefSeq" id="XP_018735425.1">
    <property type="nucleotide sequence ID" value="XM_018878086.1"/>
</dbReference>
<evidence type="ECO:0000256" key="1">
    <source>
        <dbReference type="SAM" id="MobiDB-lite"/>
    </source>
</evidence>
<name>A0A167DIA0_9ASCO</name>
<sequence>MEASEIIEKQLPNLPEEKNLWGNDEDSTTDDSHLKNIHSKFAHLNLKENYLGQVPEVPKRDRDRGPRRVNGLQVGNITGEGEERPHRRSSESSESKSAKLGGISGSRSSTNVNPSDSKLSRTRSVESTTLKTSIGPSTESSKSSLTRRPSDNVTYLSSRRPSESSISRHTSDSMSASKRRPSDISLVRQISGDSAYSMTRRPSGDASSAISSRRPSTGSIRSQISQHSSASSSAEPPRRRASDTSSSRPQASKRHSAPSTRRLSSTSTSPTMTPRRMSSTSTYSNEQADSVAAAAVVAQEMSNVQALKRLSLGALPTLDPDLPQFSSFYNEANPPNMNRRSLGNGTPPVPVVVPSGANNHGGSSSSSSSSASSRQNTPSPVPGNAKVSDDGQTATSSSPTSSPVGRSYSSGSAYRISTPPTGSPRRTRSSGQQPLHVVTEFSNEESSGNAENGPISPGSIISSQHASQLLWVPANVHPELAPQEWKSFVQQKVAEIRATISPQQSPSSLSNEASDSDSQNEPVSPSSGAKLSRRNTRLSREISDQAEYTDGSDVLENKRKSRGASLSSPEDMTSLSSLSAQLKSLGELESLAMDPFQLARSLSRTNTYGYGSNYSNNAYISDDSSNDNSVSNSDHDRKSSSGSMEIEPLANDSDQPIMSAPSPSLRRAAHTRYNKPAMRKGRQRGASLKKEAEDDSNKESQQQQEQSQSIKPQQQDESGQENNASEIVVPVGEPIVPLSNDKVDLQEKADVPAEEPISRQTEGQFGHVEPLVIARSRELSVEAIPSSSPSEDPTIIPSTIHKSELSTGTSAKSSPAEEVAKDIDDDLSSNEVVTDKDLPPNPSEISSKLMTPSMLGASTDVLSAIPIANSSFSGDDSSISPSVSPSTTAATNPSTLASPGKQKQRKNSWRWLFNGNANGSDSGKISEQVITAAERGSSDEQSPVSPVSATSAVFDRKGISSFFSKMKVRKDSDEQSSPSDSGANEGNNNSGSNSLLKTISKPTVAQEVKERQSRGHLSPEKKKGVTKSRYRSRSRSRARQAETRKQRDSSKPNEKSQQEIEAQQRELELQLQQQQQQMKQFDGGLPYHIPAHQMSDKSMVMMHHRYPLHIERAIYRLSHLKLANPRRPLVQQVLLSNFMYAYLNLINHGYQQQMQQMQQMQQLQQLQLQQLEEMKHHQNHQPQDVEYIDGYRQDIVDDGYDYDYDNYRNDGYSGYEEGYGNQPQYDYDYDPAQSQGHDQVYYQDHHHQQQQYQPQHQHQQQMYQQQHYQQHQAQPHQQQHYQTYQKHQQIIYEEDISTTEVDPKKSPSGESTSSSSSSSSVDANEDLWHGEDESQAYLQENVSILILESAELTPF</sequence>
<feature type="compositionally biased region" description="Polar residues" evidence="1">
    <location>
        <begin position="125"/>
        <end position="156"/>
    </location>
</feature>
<feature type="compositionally biased region" description="Polar residues" evidence="1">
    <location>
        <begin position="519"/>
        <end position="529"/>
    </location>
</feature>
<dbReference type="InterPro" id="IPR040206">
    <property type="entry name" value="Zds1/2"/>
</dbReference>
<feature type="compositionally biased region" description="Basic residues" evidence="1">
    <location>
        <begin position="1024"/>
        <end position="1038"/>
    </location>
</feature>
<dbReference type="PANTHER" id="PTHR28089">
    <property type="entry name" value="PROTEIN ZDS1-RELATED"/>
    <property type="match status" value="1"/>
</dbReference>
<feature type="compositionally biased region" description="Polar residues" evidence="1">
    <location>
        <begin position="915"/>
        <end position="929"/>
    </location>
</feature>
<dbReference type="Pfam" id="PF08632">
    <property type="entry name" value="Zds_C"/>
    <property type="match status" value="1"/>
</dbReference>
<feature type="compositionally biased region" description="Low complexity" evidence="1">
    <location>
        <begin position="870"/>
        <end position="899"/>
    </location>
</feature>
<dbReference type="PANTHER" id="PTHR28089:SF1">
    <property type="entry name" value="PROTEIN ZDS1-RELATED"/>
    <property type="match status" value="1"/>
</dbReference>
<dbReference type="EMBL" id="CP014501">
    <property type="protein sequence ID" value="ANB12948.1"/>
    <property type="molecule type" value="Genomic_DNA"/>
</dbReference>
<feature type="compositionally biased region" description="Basic and acidic residues" evidence="1">
    <location>
        <begin position="741"/>
        <end position="751"/>
    </location>
</feature>
<feature type="compositionally biased region" description="Polar residues" evidence="1">
    <location>
        <begin position="324"/>
        <end position="344"/>
    </location>
</feature>
<feature type="compositionally biased region" description="Basic and acidic residues" evidence="1">
    <location>
        <begin position="1007"/>
        <end position="1023"/>
    </location>
</feature>
<feature type="region of interest" description="Disordered" evidence="1">
    <location>
        <begin position="870"/>
        <end position="951"/>
    </location>
</feature>
<feature type="region of interest" description="Disordered" evidence="1">
    <location>
        <begin position="621"/>
        <end position="765"/>
    </location>
</feature>
<feature type="region of interest" description="Disordered" evidence="1">
    <location>
        <begin position="783"/>
        <end position="849"/>
    </location>
</feature>
<feature type="region of interest" description="Disordered" evidence="1">
    <location>
        <begin position="499"/>
        <end position="577"/>
    </location>
</feature>
<protein>
    <submittedName>
        <fullName evidence="3">Zds1p</fullName>
    </submittedName>
</protein>
<feature type="region of interest" description="Disordered" evidence="1">
    <location>
        <begin position="964"/>
        <end position="1068"/>
    </location>
</feature>
<feature type="compositionally biased region" description="Basic residues" evidence="1">
    <location>
        <begin position="667"/>
        <end position="683"/>
    </location>
</feature>
<feature type="compositionally biased region" description="Low complexity" evidence="1">
    <location>
        <begin position="157"/>
        <end position="168"/>
    </location>
</feature>